<accession>A0A8G1ZDN9</accession>
<keyword evidence="1" id="KW-0732">Signal</keyword>
<name>A0A8G1ZDN9_9SPHN</name>
<evidence type="ECO:0000313" key="2">
    <source>
        <dbReference type="EMBL" id="RYM07974.1"/>
    </source>
</evidence>
<organism evidence="2 3">
    <name type="scientific">Sphingobium cupriresistens</name>
    <dbReference type="NCBI Taxonomy" id="1132417"/>
    <lineage>
        <taxon>Bacteria</taxon>
        <taxon>Pseudomonadati</taxon>
        <taxon>Pseudomonadota</taxon>
        <taxon>Alphaproteobacteria</taxon>
        <taxon>Sphingomonadales</taxon>
        <taxon>Sphingomonadaceae</taxon>
        <taxon>Sphingobium</taxon>
    </lineage>
</organism>
<protein>
    <submittedName>
        <fullName evidence="2">Uncharacterized protein</fullName>
    </submittedName>
</protein>
<reference evidence="2 3" key="1">
    <citation type="submission" date="2019-02" db="EMBL/GenBank/DDBJ databases">
        <authorList>
            <person name="Feng G."/>
        </authorList>
    </citation>
    <scope>NUCLEOTIDE SEQUENCE [LARGE SCALE GENOMIC DNA]</scope>
    <source>
        <strain evidence="2 3">CCTCC AB 2011146</strain>
    </source>
</reference>
<feature type="chain" id="PRO_5034470617" evidence="1">
    <location>
        <begin position="19"/>
        <end position="276"/>
    </location>
</feature>
<evidence type="ECO:0000313" key="3">
    <source>
        <dbReference type="Proteomes" id="UP000291572"/>
    </source>
</evidence>
<feature type="signal peptide" evidence="1">
    <location>
        <begin position="1"/>
        <end position="18"/>
    </location>
</feature>
<comment type="caution">
    <text evidence="2">The sequence shown here is derived from an EMBL/GenBank/DDBJ whole genome shotgun (WGS) entry which is preliminary data.</text>
</comment>
<dbReference type="EMBL" id="SEOO01000038">
    <property type="protein sequence ID" value="RYM07974.1"/>
    <property type="molecule type" value="Genomic_DNA"/>
</dbReference>
<proteinExistence type="predicted"/>
<gene>
    <name evidence="2" type="ORF">EWH12_17725</name>
</gene>
<dbReference type="RefSeq" id="WP_207212432.1">
    <property type="nucleotide sequence ID" value="NZ_SEOO01000038.1"/>
</dbReference>
<sequence>MVAIILSASIVAAIGLQAAPSVSTVDLFCRGRGDRFVTTQIKVRQSDGTMKNQSNSRRVPFDDAIRIKVAGDSGEALIPDAMLGDDDQRGWHEIKKLEVTPSMIAGKVYFGWLFSPVMSLNRETGTLRITGSLANFSGSCTPYTGQSMARVAGSAPMPAGGDARASARAAAERAGSRDAARSAAVKADLAFRLFNASSESIVEFAMMGASGTPSANWFRTSGPLAANLFRQMNFSTGTTCTHTVRVTFAGGGRTTRPINFCGKNILYVSNDDIWIE</sequence>
<dbReference type="Proteomes" id="UP000291572">
    <property type="component" value="Unassembled WGS sequence"/>
</dbReference>
<dbReference type="AlphaFoldDB" id="A0A8G1ZDN9"/>
<evidence type="ECO:0000256" key="1">
    <source>
        <dbReference type="SAM" id="SignalP"/>
    </source>
</evidence>